<evidence type="ECO:0000256" key="7">
    <source>
        <dbReference type="ARBA" id="ARBA00022603"/>
    </source>
</evidence>
<evidence type="ECO:0000256" key="10">
    <source>
        <dbReference type="ARBA" id="ARBA00025699"/>
    </source>
</evidence>
<sequence>MKHKGNEEMNMQRYFVGDAQWTTDTVMLKGEQAHHISRVMRMSAGDVIICINGQGVAAYCRILQAEPDCITCQVEESLSSDSELPIHITVAQGDLKADKYEWVVQKSTEMGAGSITGFPADHSVVKWDAKKNEKKHARFQKIARESAEQSERLKIPAIERKASLEEVLKEAQQYDHKWILSERSARKDHHHAIDDALRQLQQTDRILLVFGPEGGFSTREHETAIDLGCAPVSLGARILRAETAPVAALALLVYHVELKR</sequence>
<evidence type="ECO:0000313" key="15">
    <source>
        <dbReference type="EMBL" id="QQK75815.1"/>
    </source>
</evidence>
<accession>A0A7T7CBE9</accession>
<keyword evidence="8 12" id="KW-0808">Transferase</keyword>
<dbReference type="RefSeq" id="WP_200128448.1">
    <property type="nucleotide sequence ID" value="NZ_CP054705.1"/>
</dbReference>
<dbReference type="InterPro" id="IPR046886">
    <property type="entry name" value="RsmE_MTase_dom"/>
</dbReference>
<evidence type="ECO:0000256" key="6">
    <source>
        <dbReference type="ARBA" id="ARBA00022552"/>
    </source>
</evidence>
<dbReference type="KEGG" id="scia:HUG15_09715"/>
<comment type="similarity">
    <text evidence="2 12">Belongs to the RNA methyltransferase RsmE family.</text>
</comment>
<dbReference type="InterPro" id="IPR015947">
    <property type="entry name" value="PUA-like_sf"/>
</dbReference>
<evidence type="ECO:0000256" key="2">
    <source>
        <dbReference type="ARBA" id="ARBA00005528"/>
    </source>
</evidence>
<dbReference type="GO" id="GO:0070475">
    <property type="term" value="P:rRNA base methylation"/>
    <property type="evidence" value="ECO:0007669"/>
    <property type="project" value="TreeGrafter"/>
</dbReference>
<dbReference type="NCBIfam" id="TIGR00046">
    <property type="entry name" value="RsmE family RNA methyltransferase"/>
    <property type="match status" value="1"/>
</dbReference>
<dbReference type="Pfam" id="PF04452">
    <property type="entry name" value="Methyltrans_RNA"/>
    <property type="match status" value="1"/>
</dbReference>
<keyword evidence="9 12" id="KW-0949">S-adenosyl-L-methionine</keyword>
<dbReference type="InterPro" id="IPR029028">
    <property type="entry name" value="Alpha/beta_knot_MTases"/>
</dbReference>
<evidence type="ECO:0000256" key="12">
    <source>
        <dbReference type="PIRNR" id="PIRNR015601"/>
    </source>
</evidence>
<name>A0A7T7CBE9_9BACI</name>
<dbReference type="Proteomes" id="UP000595823">
    <property type="component" value="Chromosome"/>
</dbReference>
<keyword evidence="16" id="KW-1185">Reference proteome</keyword>
<dbReference type="PANTHER" id="PTHR30027:SF3">
    <property type="entry name" value="16S RRNA (URACIL(1498)-N(3))-METHYLTRANSFERASE"/>
    <property type="match status" value="1"/>
</dbReference>
<organism evidence="15 16">
    <name type="scientific">Salicibibacter cibarius</name>
    <dbReference type="NCBI Taxonomy" id="2743000"/>
    <lineage>
        <taxon>Bacteria</taxon>
        <taxon>Bacillati</taxon>
        <taxon>Bacillota</taxon>
        <taxon>Bacilli</taxon>
        <taxon>Bacillales</taxon>
        <taxon>Bacillaceae</taxon>
        <taxon>Salicibibacter</taxon>
    </lineage>
</organism>
<feature type="domain" description="Ribosomal RNA small subunit methyltransferase E PUA-like" evidence="14">
    <location>
        <begin position="28"/>
        <end position="74"/>
    </location>
</feature>
<evidence type="ECO:0000256" key="5">
    <source>
        <dbReference type="ARBA" id="ARBA00022490"/>
    </source>
</evidence>
<evidence type="ECO:0000256" key="4">
    <source>
        <dbReference type="ARBA" id="ARBA00013673"/>
    </source>
</evidence>
<comment type="subcellular location">
    <subcellularLocation>
        <location evidence="1 12">Cytoplasm</location>
    </subcellularLocation>
</comment>
<feature type="domain" description="Ribosomal RNA small subunit methyltransferase E methyltransferase" evidence="13">
    <location>
        <begin position="83"/>
        <end position="252"/>
    </location>
</feature>
<dbReference type="SUPFAM" id="SSF88697">
    <property type="entry name" value="PUA domain-like"/>
    <property type="match status" value="1"/>
</dbReference>
<evidence type="ECO:0000313" key="16">
    <source>
        <dbReference type="Proteomes" id="UP000595823"/>
    </source>
</evidence>
<comment type="function">
    <text evidence="10 12">Specifically methylates the N3 position of the uracil ring of uridine 1498 (m3U1498) in 16S rRNA. Acts on the fully assembled 30S ribosomal subunit.</text>
</comment>
<dbReference type="PANTHER" id="PTHR30027">
    <property type="entry name" value="RIBOSOMAL RNA SMALL SUBUNIT METHYLTRANSFERASE E"/>
    <property type="match status" value="1"/>
</dbReference>
<protein>
    <recommendedName>
        <fullName evidence="4 12">Ribosomal RNA small subunit methyltransferase E</fullName>
        <ecNumber evidence="3 12">2.1.1.193</ecNumber>
    </recommendedName>
</protein>
<dbReference type="InterPro" id="IPR046887">
    <property type="entry name" value="RsmE_PUA-like"/>
</dbReference>
<dbReference type="InterPro" id="IPR006700">
    <property type="entry name" value="RsmE"/>
</dbReference>
<dbReference type="GO" id="GO:0005737">
    <property type="term" value="C:cytoplasm"/>
    <property type="evidence" value="ECO:0007669"/>
    <property type="project" value="UniProtKB-SubCell"/>
</dbReference>
<reference evidence="15 16" key="1">
    <citation type="submission" date="2020-06" db="EMBL/GenBank/DDBJ databases">
        <title>Genomic analysis of Salicibibacter sp. NKC5-3.</title>
        <authorList>
            <person name="Oh Y.J."/>
        </authorList>
    </citation>
    <scope>NUCLEOTIDE SEQUENCE [LARGE SCALE GENOMIC DNA]</scope>
    <source>
        <strain evidence="15 16">NKC5-3</strain>
    </source>
</reference>
<dbReference type="NCBIfam" id="NF008692">
    <property type="entry name" value="PRK11713.1-5"/>
    <property type="match status" value="1"/>
</dbReference>
<dbReference type="SUPFAM" id="SSF75217">
    <property type="entry name" value="alpha/beta knot"/>
    <property type="match status" value="1"/>
</dbReference>
<dbReference type="Gene3D" id="2.40.240.20">
    <property type="entry name" value="Hypothetical PUA domain-like, domain 1"/>
    <property type="match status" value="1"/>
</dbReference>
<dbReference type="CDD" id="cd18084">
    <property type="entry name" value="RsmE-like"/>
    <property type="match status" value="1"/>
</dbReference>
<dbReference type="InterPro" id="IPR029026">
    <property type="entry name" value="tRNA_m1G_MTases_N"/>
</dbReference>
<gene>
    <name evidence="15" type="ORF">HUG15_09715</name>
</gene>
<comment type="catalytic activity">
    <reaction evidence="11 12">
        <text>uridine(1498) in 16S rRNA + S-adenosyl-L-methionine = N(3)-methyluridine(1498) in 16S rRNA + S-adenosyl-L-homocysteine + H(+)</text>
        <dbReference type="Rhea" id="RHEA:42920"/>
        <dbReference type="Rhea" id="RHEA-COMP:10283"/>
        <dbReference type="Rhea" id="RHEA-COMP:10284"/>
        <dbReference type="ChEBI" id="CHEBI:15378"/>
        <dbReference type="ChEBI" id="CHEBI:57856"/>
        <dbReference type="ChEBI" id="CHEBI:59789"/>
        <dbReference type="ChEBI" id="CHEBI:65315"/>
        <dbReference type="ChEBI" id="CHEBI:74502"/>
        <dbReference type="EC" id="2.1.1.193"/>
    </reaction>
</comment>
<evidence type="ECO:0000256" key="8">
    <source>
        <dbReference type="ARBA" id="ARBA00022679"/>
    </source>
</evidence>
<dbReference type="GO" id="GO:0070042">
    <property type="term" value="F:rRNA (uridine-N3-)-methyltransferase activity"/>
    <property type="evidence" value="ECO:0007669"/>
    <property type="project" value="TreeGrafter"/>
</dbReference>
<keyword evidence="7 12" id="KW-0489">Methyltransferase</keyword>
<evidence type="ECO:0000259" key="14">
    <source>
        <dbReference type="Pfam" id="PF20260"/>
    </source>
</evidence>
<keyword evidence="5 12" id="KW-0963">Cytoplasm</keyword>
<dbReference type="EC" id="2.1.1.193" evidence="3 12"/>
<evidence type="ECO:0000259" key="13">
    <source>
        <dbReference type="Pfam" id="PF04452"/>
    </source>
</evidence>
<evidence type="ECO:0000256" key="1">
    <source>
        <dbReference type="ARBA" id="ARBA00004496"/>
    </source>
</evidence>
<evidence type="ECO:0000256" key="11">
    <source>
        <dbReference type="ARBA" id="ARBA00047944"/>
    </source>
</evidence>
<evidence type="ECO:0000256" key="9">
    <source>
        <dbReference type="ARBA" id="ARBA00022691"/>
    </source>
</evidence>
<dbReference type="PIRSF" id="PIRSF015601">
    <property type="entry name" value="MTase_slr0722"/>
    <property type="match status" value="1"/>
</dbReference>
<dbReference type="Pfam" id="PF20260">
    <property type="entry name" value="PUA_4"/>
    <property type="match status" value="1"/>
</dbReference>
<proteinExistence type="inferred from homology"/>
<dbReference type="Gene3D" id="3.40.1280.10">
    <property type="match status" value="1"/>
</dbReference>
<keyword evidence="6 12" id="KW-0698">rRNA processing</keyword>
<dbReference type="EMBL" id="CP054705">
    <property type="protein sequence ID" value="QQK75815.1"/>
    <property type="molecule type" value="Genomic_DNA"/>
</dbReference>
<evidence type="ECO:0000256" key="3">
    <source>
        <dbReference type="ARBA" id="ARBA00012328"/>
    </source>
</evidence>
<dbReference type="AlphaFoldDB" id="A0A7T7CBE9"/>